<evidence type="ECO:0000313" key="2">
    <source>
        <dbReference type="Proteomes" id="UP000789920"/>
    </source>
</evidence>
<name>A0ACA9MQI7_9GLOM</name>
<sequence>MVSMKLTHRNDPNTWSSTEINEWLSERRIEYKGIPERQELVNLVNTHKTEVSKSTKEAMEDFVNQYIVSLKDDYDVKELVPEKFDEYTQQIAGQIEKLRQTTFLTEEQVNPVFNQILERLKDTKA</sequence>
<dbReference type="Proteomes" id="UP000789920">
    <property type="component" value="Unassembled WGS sequence"/>
</dbReference>
<keyword evidence="2" id="KW-1185">Reference proteome</keyword>
<evidence type="ECO:0000313" key="1">
    <source>
        <dbReference type="EMBL" id="CAG8605563.1"/>
    </source>
</evidence>
<feature type="non-terminal residue" evidence="1">
    <location>
        <position position="125"/>
    </location>
</feature>
<gene>
    <name evidence="1" type="ORF">RPERSI_LOCUS6091</name>
</gene>
<accession>A0ACA9MQI7</accession>
<proteinExistence type="predicted"/>
<protein>
    <submittedName>
        <fullName evidence="1">14530_t:CDS:1</fullName>
    </submittedName>
</protein>
<comment type="caution">
    <text evidence="1">The sequence shown here is derived from an EMBL/GenBank/DDBJ whole genome shotgun (WGS) entry which is preliminary data.</text>
</comment>
<reference evidence="1" key="1">
    <citation type="submission" date="2021-06" db="EMBL/GenBank/DDBJ databases">
        <authorList>
            <person name="Kallberg Y."/>
            <person name="Tangrot J."/>
            <person name="Rosling A."/>
        </authorList>
    </citation>
    <scope>NUCLEOTIDE SEQUENCE</scope>
    <source>
        <strain evidence="1">MA461A</strain>
    </source>
</reference>
<organism evidence="1 2">
    <name type="scientific">Racocetra persica</name>
    <dbReference type="NCBI Taxonomy" id="160502"/>
    <lineage>
        <taxon>Eukaryota</taxon>
        <taxon>Fungi</taxon>
        <taxon>Fungi incertae sedis</taxon>
        <taxon>Mucoromycota</taxon>
        <taxon>Glomeromycotina</taxon>
        <taxon>Glomeromycetes</taxon>
        <taxon>Diversisporales</taxon>
        <taxon>Gigasporaceae</taxon>
        <taxon>Racocetra</taxon>
    </lineage>
</organism>
<dbReference type="EMBL" id="CAJVQC010009510">
    <property type="protein sequence ID" value="CAG8605563.1"/>
    <property type="molecule type" value="Genomic_DNA"/>
</dbReference>